<feature type="transmembrane region" description="Helical" evidence="1">
    <location>
        <begin position="171"/>
        <end position="192"/>
    </location>
</feature>
<evidence type="ECO:0000313" key="2">
    <source>
        <dbReference type="EMBL" id="OFC69102.1"/>
    </source>
</evidence>
<organism evidence="2 3">
    <name type="scientific">Alteromonas confluentis</name>
    <dbReference type="NCBI Taxonomy" id="1656094"/>
    <lineage>
        <taxon>Bacteria</taxon>
        <taxon>Pseudomonadati</taxon>
        <taxon>Pseudomonadota</taxon>
        <taxon>Gammaproteobacteria</taxon>
        <taxon>Alteromonadales</taxon>
        <taxon>Alteromonadaceae</taxon>
        <taxon>Alteromonas/Salinimonas group</taxon>
        <taxon>Alteromonas</taxon>
    </lineage>
</organism>
<dbReference type="RefSeq" id="WP_070127283.1">
    <property type="nucleotide sequence ID" value="NZ_MDHN01000041.1"/>
</dbReference>
<evidence type="ECO:0000256" key="1">
    <source>
        <dbReference type="SAM" id="Phobius"/>
    </source>
</evidence>
<protein>
    <submittedName>
        <fullName evidence="2">Uncharacterized protein</fullName>
    </submittedName>
</protein>
<name>A0A1E7Z6K3_9ALTE</name>
<evidence type="ECO:0000313" key="3">
    <source>
        <dbReference type="Proteomes" id="UP000175691"/>
    </source>
</evidence>
<accession>A0A1E7Z6K3</accession>
<feature type="transmembrane region" description="Helical" evidence="1">
    <location>
        <begin position="22"/>
        <end position="47"/>
    </location>
</feature>
<dbReference type="OrthoDB" id="6331530at2"/>
<reference evidence="2 3" key="1">
    <citation type="submission" date="2016-08" db="EMBL/GenBank/DDBJ databases">
        <authorList>
            <person name="Seilhamer J.J."/>
        </authorList>
    </citation>
    <scope>NUCLEOTIDE SEQUENCE [LARGE SCALE GENOMIC DNA]</scope>
    <source>
        <strain evidence="2 3">KCTC 42603</strain>
    </source>
</reference>
<feature type="transmembrane region" description="Helical" evidence="1">
    <location>
        <begin position="127"/>
        <end position="150"/>
    </location>
</feature>
<proteinExistence type="predicted"/>
<feature type="transmembrane region" description="Helical" evidence="1">
    <location>
        <begin position="53"/>
        <end position="72"/>
    </location>
</feature>
<keyword evidence="1" id="KW-1133">Transmembrane helix</keyword>
<gene>
    <name evidence="2" type="ORF">BFC18_20430</name>
</gene>
<sequence>MQINTNLSSMDYIRGYKEMCRFIGNAPIVSGALLLLAFAVTAIPFSLFPLKMGAYGLLVTMVVCCVSIHYRFGTLTGLFDELKHQQRLFLPAVVAMTALSWVGYVVATSLAAMMPSVEGQQAMTWDGFSVMGIVVAGAAICVAQLMPYVIAHFCNGLNLSRQQGEHIWMTLMLRWKTFLAFVPVALFVPLAMLMQQDLSAFILLVATVYCTFLMFIVFNVSPTPRTQTVSSSLFTAQGA</sequence>
<comment type="caution">
    <text evidence="2">The sequence shown here is derived from an EMBL/GenBank/DDBJ whole genome shotgun (WGS) entry which is preliminary data.</text>
</comment>
<keyword evidence="1" id="KW-0812">Transmembrane</keyword>
<keyword evidence="1" id="KW-0472">Membrane</keyword>
<dbReference type="Proteomes" id="UP000175691">
    <property type="component" value="Unassembled WGS sequence"/>
</dbReference>
<dbReference type="AlphaFoldDB" id="A0A1E7Z6K3"/>
<feature type="transmembrane region" description="Helical" evidence="1">
    <location>
        <begin position="88"/>
        <end position="107"/>
    </location>
</feature>
<feature type="transmembrane region" description="Helical" evidence="1">
    <location>
        <begin position="198"/>
        <end position="218"/>
    </location>
</feature>
<dbReference type="EMBL" id="MDHN01000041">
    <property type="protein sequence ID" value="OFC69102.1"/>
    <property type="molecule type" value="Genomic_DNA"/>
</dbReference>
<keyword evidence="3" id="KW-1185">Reference proteome</keyword>